<reference evidence="3" key="1">
    <citation type="submission" date="2016-10" db="EMBL/GenBank/DDBJ databases">
        <authorList>
            <person name="Varghese N."/>
            <person name="Submissions S."/>
        </authorList>
    </citation>
    <scope>NUCLEOTIDE SEQUENCE [LARGE SCALE GENOMIC DNA]</scope>
    <source>
        <strain evidence="3">DSM 25730</strain>
    </source>
</reference>
<keyword evidence="1" id="KW-1133">Transmembrane helix</keyword>
<gene>
    <name evidence="2" type="ORF">SAMN04487987_11327</name>
</gene>
<dbReference type="RefSeq" id="WP_092853833.1">
    <property type="nucleotide sequence ID" value="NZ_FOMI01000013.1"/>
</dbReference>
<accession>A0A1I1S5C9</accession>
<protein>
    <submittedName>
        <fullName evidence="2">Uncharacterized protein</fullName>
    </submittedName>
</protein>
<dbReference type="AlphaFoldDB" id="A0A1I1S5C9"/>
<evidence type="ECO:0000313" key="3">
    <source>
        <dbReference type="Proteomes" id="UP000199439"/>
    </source>
</evidence>
<keyword evidence="1" id="KW-0472">Membrane</keyword>
<proteinExistence type="predicted"/>
<dbReference type="Proteomes" id="UP000199439">
    <property type="component" value="Unassembled WGS sequence"/>
</dbReference>
<keyword evidence="3" id="KW-1185">Reference proteome</keyword>
<keyword evidence="1" id="KW-0812">Transmembrane</keyword>
<feature type="transmembrane region" description="Helical" evidence="1">
    <location>
        <begin position="131"/>
        <end position="153"/>
    </location>
</feature>
<evidence type="ECO:0000313" key="2">
    <source>
        <dbReference type="EMBL" id="SFD41706.1"/>
    </source>
</evidence>
<sequence length="154" mass="17843">MTEDLNIDESLKYLDDVLRYLIHNTSDYSVTFNSFYAYKFGRNFEKDNKEFKIGMVRTLNNDFDNFSISDNTKAQAEKLIQALYFLKSKNLVYIDTSWNIKITFDGIIEYGKGGFVAKLKEERYKTFLDSFNVYVTIAISLASLLVGALVVHYS</sequence>
<dbReference type="EMBL" id="FOMI01000013">
    <property type="protein sequence ID" value="SFD41706.1"/>
    <property type="molecule type" value="Genomic_DNA"/>
</dbReference>
<organism evidence="2 3">
    <name type="scientific">Algibacter pectinivorans</name>
    <dbReference type="NCBI Taxonomy" id="870482"/>
    <lineage>
        <taxon>Bacteria</taxon>
        <taxon>Pseudomonadati</taxon>
        <taxon>Bacteroidota</taxon>
        <taxon>Flavobacteriia</taxon>
        <taxon>Flavobacteriales</taxon>
        <taxon>Flavobacteriaceae</taxon>
        <taxon>Algibacter</taxon>
    </lineage>
</organism>
<name>A0A1I1S5C9_9FLAO</name>
<evidence type="ECO:0000256" key="1">
    <source>
        <dbReference type="SAM" id="Phobius"/>
    </source>
</evidence>